<accession>A0A316UTN9</accession>
<feature type="compositionally biased region" description="Low complexity" evidence="1">
    <location>
        <begin position="133"/>
        <end position="162"/>
    </location>
</feature>
<feature type="region of interest" description="Disordered" evidence="1">
    <location>
        <begin position="39"/>
        <end position="104"/>
    </location>
</feature>
<dbReference type="GeneID" id="37031372"/>
<proteinExistence type="predicted"/>
<feature type="compositionally biased region" description="Polar residues" evidence="1">
    <location>
        <begin position="163"/>
        <end position="172"/>
    </location>
</feature>
<gene>
    <name evidence="2" type="ORF">BDZ90DRAFT_39218</name>
</gene>
<feature type="compositionally biased region" description="Gly residues" evidence="1">
    <location>
        <begin position="73"/>
        <end position="87"/>
    </location>
</feature>
<feature type="region of interest" description="Disordered" evidence="1">
    <location>
        <begin position="204"/>
        <end position="258"/>
    </location>
</feature>
<name>A0A316UTN9_9BASI</name>
<organism evidence="2 3">
    <name type="scientific">Jaminaea rosea</name>
    <dbReference type="NCBI Taxonomy" id="1569628"/>
    <lineage>
        <taxon>Eukaryota</taxon>
        <taxon>Fungi</taxon>
        <taxon>Dikarya</taxon>
        <taxon>Basidiomycota</taxon>
        <taxon>Ustilaginomycotina</taxon>
        <taxon>Exobasidiomycetes</taxon>
        <taxon>Microstromatales</taxon>
        <taxon>Microstromatales incertae sedis</taxon>
        <taxon>Jaminaea</taxon>
    </lineage>
</organism>
<protein>
    <submittedName>
        <fullName evidence="2">Uncharacterized protein</fullName>
    </submittedName>
</protein>
<dbReference type="AlphaFoldDB" id="A0A316UTN9"/>
<sequence>MALNLDDLIGSMQQVHAGDRGQGLEEIRENLRATLGQQALGPCHPHAGPSSSRQISSGSANSKRRTSTPQHRSGGGSVGQDGLGWVGGSSLDDTPMQPPGSYVDQDMAVGMLGYQQGSAELNGFHDRGNAPRSYSSNASGGHHSNGSYQSGAGSSGFGFAQAPANTPMQTPSDRIGSSPYQQQWHQRPGGHLEAVAEDRAKMSLSPNAQPQHQQQHHEHHQQMFGGRQQDFEEHLHGRRHDRSSPKKLVNGFEPSPIR</sequence>
<feature type="region of interest" description="Disordered" evidence="1">
    <location>
        <begin position="120"/>
        <end position="190"/>
    </location>
</feature>
<dbReference type="EMBL" id="KZ819671">
    <property type="protein sequence ID" value="PWN26455.1"/>
    <property type="molecule type" value="Genomic_DNA"/>
</dbReference>
<reference evidence="2 3" key="1">
    <citation type="journal article" date="2018" name="Mol. Biol. Evol.">
        <title>Broad Genomic Sampling Reveals a Smut Pathogenic Ancestry of the Fungal Clade Ustilaginomycotina.</title>
        <authorList>
            <person name="Kijpornyongpan T."/>
            <person name="Mondo S.J."/>
            <person name="Barry K."/>
            <person name="Sandor L."/>
            <person name="Lee J."/>
            <person name="Lipzen A."/>
            <person name="Pangilinan J."/>
            <person name="LaButti K."/>
            <person name="Hainaut M."/>
            <person name="Henrissat B."/>
            <person name="Grigoriev I.V."/>
            <person name="Spatafora J.W."/>
            <person name="Aime M.C."/>
        </authorList>
    </citation>
    <scope>NUCLEOTIDE SEQUENCE [LARGE SCALE GENOMIC DNA]</scope>
    <source>
        <strain evidence="2 3">MCA 5214</strain>
    </source>
</reference>
<evidence type="ECO:0000256" key="1">
    <source>
        <dbReference type="SAM" id="MobiDB-lite"/>
    </source>
</evidence>
<dbReference type="OrthoDB" id="3366315at2759"/>
<evidence type="ECO:0000313" key="3">
    <source>
        <dbReference type="Proteomes" id="UP000245884"/>
    </source>
</evidence>
<dbReference type="RefSeq" id="XP_025361067.1">
    <property type="nucleotide sequence ID" value="XM_025509549.1"/>
</dbReference>
<dbReference type="STRING" id="1569628.A0A316UTN9"/>
<keyword evidence="3" id="KW-1185">Reference proteome</keyword>
<evidence type="ECO:0000313" key="2">
    <source>
        <dbReference type="EMBL" id="PWN26455.1"/>
    </source>
</evidence>
<dbReference type="Proteomes" id="UP000245884">
    <property type="component" value="Unassembled WGS sequence"/>
</dbReference>
<feature type="compositionally biased region" description="Low complexity" evidence="1">
    <location>
        <begin position="50"/>
        <end position="61"/>
    </location>
</feature>